<sequence>MLVRKVAINEEQVRAFLESLFEQDLHAKRVLSLSHATLGVVHAASLSVHAIGQALAWARGGMEKHGIKQVDRLLSNEAVDVWKRAAAWVPYVLAERSEALVALDWTDFESDDHTTLVASLVTSYGRTTPLLWMTLQKSALAGNRAQAEDELLLRLKECVPEGVKVTVLADRGFADQRL</sequence>
<dbReference type="SUPFAM" id="SSF53098">
    <property type="entry name" value="Ribonuclease H-like"/>
    <property type="match status" value="1"/>
</dbReference>
<dbReference type="Proteomes" id="UP000217343">
    <property type="component" value="Chromosome"/>
</dbReference>
<dbReference type="InterPro" id="IPR012337">
    <property type="entry name" value="RNaseH-like_sf"/>
</dbReference>
<dbReference type="EMBL" id="CP022203">
    <property type="protein sequence ID" value="ATB49361.1"/>
    <property type="molecule type" value="Genomic_DNA"/>
</dbReference>
<dbReference type="PANTHER" id="PTHR35404:SF8">
    <property type="entry name" value="TRANSPOSASE OF TN10"/>
    <property type="match status" value="1"/>
</dbReference>
<evidence type="ECO:0000313" key="1">
    <source>
        <dbReference type="EMBL" id="ATB49361.1"/>
    </source>
</evidence>
<evidence type="ECO:0000313" key="2">
    <source>
        <dbReference type="Proteomes" id="UP000217343"/>
    </source>
</evidence>
<dbReference type="KEGG" id="mmas:MYMAC_005004"/>
<gene>
    <name evidence="1" type="ORF">MYMAC_005004</name>
</gene>
<keyword evidence="2" id="KW-1185">Reference proteome</keyword>
<reference evidence="1 2" key="1">
    <citation type="submission" date="2017-06" db="EMBL/GenBank/DDBJ databases">
        <title>Sequencing and comparative analysis of myxobacterial genomes.</title>
        <authorList>
            <person name="Rupp O."/>
            <person name="Goesmann A."/>
            <person name="Sogaard-Andersen L."/>
        </authorList>
    </citation>
    <scope>NUCLEOTIDE SEQUENCE [LARGE SCALE GENOMIC DNA]</scope>
    <source>
        <strain evidence="1 2">DSM 14697</strain>
    </source>
</reference>
<name>A0A250K199_9BACT</name>
<dbReference type="OrthoDB" id="5493317at2"/>
<proteinExistence type="predicted"/>
<dbReference type="AlphaFoldDB" id="A0A250K199"/>
<dbReference type="RefSeq" id="WP_157757550.1">
    <property type="nucleotide sequence ID" value="NZ_CP022203.1"/>
</dbReference>
<protein>
    <submittedName>
        <fullName evidence="1">Transposase</fullName>
    </submittedName>
</protein>
<accession>A0A250K199</accession>
<organism evidence="1 2">
    <name type="scientific">Corallococcus macrosporus DSM 14697</name>
    <dbReference type="NCBI Taxonomy" id="1189310"/>
    <lineage>
        <taxon>Bacteria</taxon>
        <taxon>Pseudomonadati</taxon>
        <taxon>Myxococcota</taxon>
        <taxon>Myxococcia</taxon>
        <taxon>Myxococcales</taxon>
        <taxon>Cystobacterineae</taxon>
        <taxon>Myxococcaceae</taxon>
        <taxon>Corallococcus</taxon>
    </lineage>
</organism>
<dbReference type="PANTHER" id="PTHR35404">
    <property type="entry name" value="TRANSPOSASE OF TN10"/>
    <property type="match status" value="1"/>
</dbReference>